<dbReference type="Proteomes" id="UP000469125">
    <property type="component" value="Unassembled WGS sequence"/>
</dbReference>
<name>A0A6N8FL05_9BACI</name>
<protein>
    <submittedName>
        <fullName evidence="4">ATP-binding cassette domain-containing protein</fullName>
    </submittedName>
</protein>
<keyword evidence="1" id="KW-0547">Nucleotide-binding</keyword>
<evidence type="ECO:0000256" key="1">
    <source>
        <dbReference type="ARBA" id="ARBA00022741"/>
    </source>
</evidence>
<dbReference type="RefSeq" id="WP_155669378.1">
    <property type="nucleotide sequence ID" value="NZ_WOCA01000011.1"/>
</dbReference>
<dbReference type="PANTHER" id="PTHR43038">
    <property type="entry name" value="ATP-BINDING CASSETTE, SUB-FAMILY H, MEMBER 1"/>
    <property type="match status" value="1"/>
</dbReference>
<evidence type="ECO:0000259" key="3">
    <source>
        <dbReference type="PROSITE" id="PS50893"/>
    </source>
</evidence>
<dbReference type="SUPFAM" id="SSF52540">
    <property type="entry name" value="P-loop containing nucleoside triphosphate hydrolases"/>
    <property type="match status" value="1"/>
</dbReference>
<dbReference type="EMBL" id="WOCA01000011">
    <property type="protein sequence ID" value="MUK89406.1"/>
    <property type="molecule type" value="Genomic_DNA"/>
</dbReference>
<keyword evidence="5" id="KW-1185">Reference proteome</keyword>
<dbReference type="Pfam" id="PF00005">
    <property type="entry name" value="ABC_tran"/>
    <property type="match status" value="1"/>
</dbReference>
<dbReference type="Gene3D" id="3.40.50.300">
    <property type="entry name" value="P-loop containing nucleotide triphosphate hydrolases"/>
    <property type="match status" value="1"/>
</dbReference>
<evidence type="ECO:0000313" key="5">
    <source>
        <dbReference type="Proteomes" id="UP000469125"/>
    </source>
</evidence>
<accession>A0A6N8FL05</accession>
<comment type="caution">
    <text evidence="4">The sequence shown here is derived from an EMBL/GenBank/DDBJ whole genome shotgun (WGS) entry which is preliminary data.</text>
</comment>
<dbReference type="SMART" id="SM00382">
    <property type="entry name" value="AAA"/>
    <property type="match status" value="1"/>
</dbReference>
<organism evidence="4 5">
    <name type="scientific">Ornithinibacillus caprae</name>
    <dbReference type="NCBI Taxonomy" id="2678566"/>
    <lineage>
        <taxon>Bacteria</taxon>
        <taxon>Bacillati</taxon>
        <taxon>Bacillota</taxon>
        <taxon>Bacilli</taxon>
        <taxon>Bacillales</taxon>
        <taxon>Bacillaceae</taxon>
        <taxon>Ornithinibacillus</taxon>
    </lineage>
</organism>
<proteinExistence type="predicted"/>
<keyword evidence="2 4" id="KW-0067">ATP-binding</keyword>
<dbReference type="InterPro" id="IPR003593">
    <property type="entry name" value="AAA+_ATPase"/>
</dbReference>
<dbReference type="PANTHER" id="PTHR43038:SF3">
    <property type="entry name" value="ABC TRANSPORTER G FAMILY MEMBER 20 ISOFORM X1"/>
    <property type="match status" value="1"/>
</dbReference>
<dbReference type="InterPro" id="IPR003439">
    <property type="entry name" value="ABC_transporter-like_ATP-bd"/>
</dbReference>
<feature type="domain" description="ABC transporter" evidence="3">
    <location>
        <begin position="8"/>
        <end position="235"/>
    </location>
</feature>
<reference evidence="4 5" key="1">
    <citation type="submission" date="2019-11" db="EMBL/GenBank/DDBJ databases">
        <authorList>
            <person name="Li X."/>
        </authorList>
    </citation>
    <scope>NUCLEOTIDE SEQUENCE [LARGE SCALE GENOMIC DNA]</scope>
    <source>
        <strain evidence="4 5">L9</strain>
    </source>
</reference>
<dbReference type="PROSITE" id="PS00211">
    <property type="entry name" value="ABC_TRANSPORTER_1"/>
    <property type="match status" value="1"/>
</dbReference>
<evidence type="ECO:0000313" key="4">
    <source>
        <dbReference type="EMBL" id="MUK89406.1"/>
    </source>
</evidence>
<dbReference type="PROSITE" id="PS50893">
    <property type="entry name" value="ABC_TRANSPORTER_2"/>
    <property type="match status" value="1"/>
</dbReference>
<dbReference type="AlphaFoldDB" id="A0A6N8FL05"/>
<evidence type="ECO:0000256" key="2">
    <source>
        <dbReference type="ARBA" id="ARBA00022840"/>
    </source>
</evidence>
<dbReference type="InterPro" id="IPR017871">
    <property type="entry name" value="ABC_transporter-like_CS"/>
</dbReference>
<gene>
    <name evidence="4" type="ORF">GMD78_13645</name>
</gene>
<dbReference type="GO" id="GO:0005524">
    <property type="term" value="F:ATP binding"/>
    <property type="evidence" value="ECO:0007669"/>
    <property type="project" value="UniProtKB-KW"/>
</dbReference>
<dbReference type="GO" id="GO:0016887">
    <property type="term" value="F:ATP hydrolysis activity"/>
    <property type="evidence" value="ECO:0007669"/>
    <property type="project" value="InterPro"/>
</dbReference>
<sequence length="245" mass="27346">MSNLTPCVSVQNVSKYFGKQQVLKEINLEILRGEIFGLLGPSGAGKTTLVKELSGLDQPTSGENYLFNEKMPSLELINRIGYMAQSDALYLELSAKENIEFFASLYGLKRNKQKQRIQEVMEMVNLAEHLDKLVGDYSGGMKRRLSLAIALLHDPEILILDEPTVGIDPLLRKSIWDSFYELNKKGTTIIITTHVMDEAEKCDRLGLMRDGSLIAVGTPNELKEKTNSDTIEKAFLVYGGVSDEN</sequence>
<dbReference type="InterPro" id="IPR027417">
    <property type="entry name" value="P-loop_NTPase"/>
</dbReference>